<dbReference type="InterPro" id="IPR000515">
    <property type="entry name" value="MetI-like"/>
</dbReference>
<evidence type="ECO:0000256" key="3">
    <source>
        <dbReference type="ARBA" id="ARBA00022989"/>
    </source>
</evidence>
<keyword evidence="7" id="KW-0614">Plasmid</keyword>
<dbReference type="PROSITE" id="PS50928">
    <property type="entry name" value="ABC_TM1"/>
    <property type="match status" value="1"/>
</dbReference>
<geneLocation type="plasmid" evidence="8">
    <name>pd4m1c</name>
</geneLocation>
<dbReference type="Gene3D" id="1.10.3720.10">
    <property type="entry name" value="MetI-like"/>
    <property type="match status" value="1"/>
</dbReference>
<dbReference type="Pfam" id="PF00528">
    <property type="entry name" value="BPD_transp_1"/>
    <property type="match status" value="1"/>
</dbReference>
<dbReference type="CDD" id="cd06261">
    <property type="entry name" value="TM_PBP2"/>
    <property type="match status" value="1"/>
</dbReference>
<evidence type="ECO:0000256" key="4">
    <source>
        <dbReference type="ARBA" id="ARBA00023136"/>
    </source>
</evidence>
<proteinExistence type="inferred from homology"/>
<keyword evidence="5" id="KW-0813">Transport</keyword>
<dbReference type="SUPFAM" id="SSF161098">
    <property type="entry name" value="MetI-like"/>
    <property type="match status" value="1"/>
</dbReference>
<dbReference type="OrthoDB" id="9807047at2"/>
<evidence type="ECO:0000256" key="5">
    <source>
        <dbReference type="RuleBase" id="RU363032"/>
    </source>
</evidence>
<dbReference type="GO" id="GO:0055085">
    <property type="term" value="P:transmembrane transport"/>
    <property type="evidence" value="ECO:0007669"/>
    <property type="project" value="InterPro"/>
</dbReference>
<keyword evidence="2" id="KW-0812">Transmembrane</keyword>
<feature type="domain" description="ABC transmembrane type-1" evidence="6">
    <location>
        <begin position="1"/>
        <end position="58"/>
    </location>
</feature>
<sequence length="58" mass="6272">MVHCGALLVLSIASVLQGVDRRLEESAQTLGAGRLRTFFEVTLPLSLDGWAPGRSWCS</sequence>
<dbReference type="AlphaFoldDB" id="A0A5B8FJP9"/>
<keyword evidence="8" id="KW-1185">Reference proteome</keyword>
<evidence type="ECO:0000259" key="6">
    <source>
        <dbReference type="PROSITE" id="PS50928"/>
    </source>
</evidence>
<gene>
    <name evidence="7" type="ORF">FDP22_22725</name>
</gene>
<evidence type="ECO:0000313" key="7">
    <source>
        <dbReference type="EMBL" id="QDL94697.1"/>
    </source>
</evidence>
<comment type="subcellular location">
    <subcellularLocation>
        <location evidence="1 5">Cell membrane</location>
        <topology evidence="1 5">Multi-pass membrane protein</topology>
    </subcellularLocation>
</comment>
<reference evidence="7 8" key="1">
    <citation type="submission" date="2019-06" db="EMBL/GenBank/DDBJ databases">
        <title>Genome sequence of Rhodobacteraceae bacterium D4M1.</title>
        <authorList>
            <person name="Cao J."/>
        </authorList>
    </citation>
    <scope>NUCLEOTIDE SEQUENCE [LARGE SCALE GENOMIC DNA]</scope>
    <source>
        <strain evidence="7 8">D4M1</strain>
        <plasmid evidence="8">pd4m1c</plasmid>
    </source>
</reference>
<organism evidence="7 8">
    <name type="scientific">Paroceanicella profunda</name>
    <dbReference type="NCBI Taxonomy" id="2579971"/>
    <lineage>
        <taxon>Bacteria</taxon>
        <taxon>Pseudomonadati</taxon>
        <taxon>Pseudomonadota</taxon>
        <taxon>Alphaproteobacteria</taxon>
        <taxon>Rhodobacterales</taxon>
        <taxon>Paracoccaceae</taxon>
        <taxon>Paroceanicella</taxon>
    </lineage>
</organism>
<protein>
    <submittedName>
        <fullName evidence="7">ABC transporter permease subunit</fullName>
    </submittedName>
</protein>
<evidence type="ECO:0000313" key="8">
    <source>
        <dbReference type="Proteomes" id="UP000305888"/>
    </source>
</evidence>
<evidence type="ECO:0000256" key="2">
    <source>
        <dbReference type="ARBA" id="ARBA00022692"/>
    </source>
</evidence>
<dbReference type="KEGG" id="ppru:FDP22_22725"/>
<dbReference type="GO" id="GO:0005886">
    <property type="term" value="C:plasma membrane"/>
    <property type="evidence" value="ECO:0007669"/>
    <property type="project" value="UniProtKB-SubCell"/>
</dbReference>
<name>A0A5B8FJP9_9RHOB</name>
<keyword evidence="4" id="KW-0472">Membrane</keyword>
<evidence type="ECO:0000256" key="1">
    <source>
        <dbReference type="ARBA" id="ARBA00004651"/>
    </source>
</evidence>
<dbReference type="Proteomes" id="UP000305888">
    <property type="component" value="Plasmid pD4M1C"/>
</dbReference>
<dbReference type="EMBL" id="CP040821">
    <property type="protein sequence ID" value="QDL94697.1"/>
    <property type="molecule type" value="Genomic_DNA"/>
</dbReference>
<accession>A0A5B8FJP9</accession>
<comment type="similarity">
    <text evidence="5">Belongs to the binding-protein-dependent transport system permease family.</text>
</comment>
<dbReference type="InterPro" id="IPR035906">
    <property type="entry name" value="MetI-like_sf"/>
</dbReference>
<keyword evidence="3" id="KW-1133">Transmembrane helix</keyword>